<dbReference type="GO" id="GO:0001228">
    <property type="term" value="F:DNA-binding transcription activator activity, RNA polymerase II-specific"/>
    <property type="evidence" value="ECO:0007669"/>
    <property type="project" value="TreeGrafter"/>
</dbReference>
<dbReference type="EMBL" id="CP138896">
    <property type="protein sequence ID" value="WPK24882.1"/>
    <property type="molecule type" value="Genomic_DNA"/>
</dbReference>
<dbReference type="CDD" id="cd14688">
    <property type="entry name" value="bZIP_YAP"/>
    <property type="match status" value="1"/>
</dbReference>
<reference evidence="6 7" key="1">
    <citation type="submission" date="2023-10" db="EMBL/GenBank/DDBJ databases">
        <title>Draft Genome Sequence of Candida saopaulonensis from a very Premature Infant with Sepsis.</title>
        <authorList>
            <person name="Ning Y."/>
            <person name="Dai R."/>
            <person name="Xiao M."/>
            <person name="Xu Y."/>
            <person name="Yan Q."/>
            <person name="Zhang L."/>
        </authorList>
    </citation>
    <scope>NUCLEOTIDE SEQUENCE [LARGE SCALE GENOMIC DNA]</scope>
    <source>
        <strain evidence="6 7">19XY460</strain>
    </source>
</reference>
<dbReference type="GeneID" id="88173245"/>
<dbReference type="PANTHER" id="PTHR40621">
    <property type="entry name" value="TRANSCRIPTION FACTOR KAPC-RELATED"/>
    <property type="match status" value="1"/>
</dbReference>
<dbReference type="RefSeq" id="XP_062877265.1">
    <property type="nucleotide sequence ID" value="XM_063021195.1"/>
</dbReference>
<feature type="coiled-coil region" evidence="3">
    <location>
        <begin position="153"/>
        <end position="201"/>
    </location>
</feature>
<evidence type="ECO:0000259" key="5">
    <source>
        <dbReference type="PROSITE" id="PS50217"/>
    </source>
</evidence>
<proteinExistence type="predicted"/>
<dbReference type="SMART" id="SM00338">
    <property type="entry name" value="BRLZ"/>
    <property type="match status" value="1"/>
</dbReference>
<keyword evidence="2" id="KW-0539">Nucleus</keyword>
<dbReference type="SUPFAM" id="SSF57959">
    <property type="entry name" value="Leucine zipper domain"/>
    <property type="match status" value="1"/>
</dbReference>
<name>A0AAX4HAJ3_9ASCO</name>
<organism evidence="6 7">
    <name type="scientific">Australozyma saopauloensis</name>
    <dbReference type="NCBI Taxonomy" id="291208"/>
    <lineage>
        <taxon>Eukaryota</taxon>
        <taxon>Fungi</taxon>
        <taxon>Dikarya</taxon>
        <taxon>Ascomycota</taxon>
        <taxon>Saccharomycotina</taxon>
        <taxon>Pichiomycetes</taxon>
        <taxon>Metschnikowiaceae</taxon>
        <taxon>Australozyma</taxon>
    </lineage>
</organism>
<dbReference type="KEGG" id="asau:88173245"/>
<gene>
    <name evidence="6" type="ORF">PUMCH_002180</name>
</gene>
<dbReference type="InterPro" id="IPR046347">
    <property type="entry name" value="bZIP_sf"/>
</dbReference>
<evidence type="ECO:0000256" key="2">
    <source>
        <dbReference type="ARBA" id="ARBA00023242"/>
    </source>
</evidence>
<comment type="subcellular location">
    <subcellularLocation>
        <location evidence="1">Nucleus</location>
    </subcellularLocation>
</comment>
<dbReference type="Proteomes" id="UP001338582">
    <property type="component" value="Chromosome 3"/>
</dbReference>
<dbReference type="InterPro" id="IPR004827">
    <property type="entry name" value="bZIP"/>
</dbReference>
<keyword evidence="3" id="KW-0175">Coiled coil</keyword>
<feature type="region of interest" description="Disordered" evidence="4">
    <location>
        <begin position="74"/>
        <end position="96"/>
    </location>
</feature>
<dbReference type="AlphaFoldDB" id="A0AAX4HAJ3"/>
<dbReference type="PANTHER" id="PTHR40621:SF8">
    <property type="entry name" value="AP-1-LIKE TRANSCRIPTION FACTOR YAP3"/>
    <property type="match status" value="1"/>
</dbReference>
<dbReference type="GO" id="GO:0090575">
    <property type="term" value="C:RNA polymerase II transcription regulator complex"/>
    <property type="evidence" value="ECO:0007669"/>
    <property type="project" value="TreeGrafter"/>
</dbReference>
<evidence type="ECO:0000313" key="6">
    <source>
        <dbReference type="EMBL" id="WPK24882.1"/>
    </source>
</evidence>
<keyword evidence="7" id="KW-1185">Reference proteome</keyword>
<feature type="compositionally biased region" description="Low complexity" evidence="4">
    <location>
        <begin position="74"/>
        <end position="86"/>
    </location>
</feature>
<evidence type="ECO:0000256" key="1">
    <source>
        <dbReference type="ARBA" id="ARBA00004123"/>
    </source>
</evidence>
<accession>A0AAX4HAJ3</accession>
<protein>
    <recommendedName>
        <fullName evidence="5">BZIP domain-containing protein</fullName>
    </recommendedName>
</protein>
<dbReference type="InterPro" id="IPR050936">
    <property type="entry name" value="AP-1-like"/>
</dbReference>
<evidence type="ECO:0000313" key="7">
    <source>
        <dbReference type="Proteomes" id="UP001338582"/>
    </source>
</evidence>
<dbReference type="PROSITE" id="PS50217">
    <property type="entry name" value="BZIP"/>
    <property type="match status" value="1"/>
</dbReference>
<sequence>MNYNADPSITGTHNFFEVEQLPKESVPNQFSFDHDIPADLTNFLQATPPALSPWNGSSNQDLQHSFKQEEMNLSDFTSHSVSSNSSANVGAQAGLPSRSPEIALESTQVRKPRGKLLNEKEMALMYTEDSMLTEEELTMKKKAQNRLAQRAFRERKEMKLKELELMLLQSEEQRQGLLDRLNVVRQQLNSLQSENKRLKSISANGSNCPTTGVPNFLFPQTQKDFVETMTQGKPHDMSRAQVNKVYDMPQTPGRKVLGVGALWDYLLIKREEEQYENVDLLEVMLLLKGKEVCHGYGPAYPLEVIEDALHCVMNRNT</sequence>
<dbReference type="PROSITE" id="PS00036">
    <property type="entry name" value="BZIP_BASIC"/>
    <property type="match status" value="1"/>
</dbReference>
<feature type="domain" description="BZIP" evidence="5">
    <location>
        <begin position="135"/>
        <end position="198"/>
    </location>
</feature>
<dbReference type="GO" id="GO:0000976">
    <property type="term" value="F:transcription cis-regulatory region binding"/>
    <property type="evidence" value="ECO:0007669"/>
    <property type="project" value="InterPro"/>
</dbReference>
<evidence type="ECO:0000256" key="3">
    <source>
        <dbReference type="SAM" id="Coils"/>
    </source>
</evidence>
<dbReference type="Gene3D" id="1.20.5.170">
    <property type="match status" value="1"/>
</dbReference>
<evidence type="ECO:0000256" key="4">
    <source>
        <dbReference type="SAM" id="MobiDB-lite"/>
    </source>
</evidence>